<dbReference type="KEGG" id="brh:RBRH_03324"/>
<dbReference type="InterPro" id="IPR007551">
    <property type="entry name" value="YajQ/Smlt4090-like"/>
</dbReference>
<dbReference type="GO" id="GO:0000166">
    <property type="term" value="F:nucleotide binding"/>
    <property type="evidence" value="ECO:0007669"/>
    <property type="project" value="UniProtKB-UniRule"/>
</dbReference>
<dbReference type="PANTHER" id="PTHR30476:SF0">
    <property type="entry name" value="UPF0234 PROTEIN YAJQ"/>
    <property type="match status" value="1"/>
</dbReference>
<name>E5AMC1_MYCRK</name>
<reference evidence="4 5" key="1">
    <citation type="journal article" date="2011" name="J. Bacteriol.">
        <title>Complete genome sequence of Burkholderia rhizoxinica, an endosymbiont of Rhizopus microsporus.</title>
        <authorList>
            <person name="Lackner G."/>
            <person name="Moebius N."/>
            <person name="Partida-Martinez L."/>
            <person name="Hertweck C."/>
        </authorList>
    </citation>
    <scope>NUCLEOTIDE SEQUENCE [LARGE SCALE GENOMIC DNA]</scope>
    <source>
        <strain evidence="5">DSM 19002 / CIP 109453 / HKI 454</strain>
    </source>
</reference>
<dbReference type="InterPro" id="IPR035570">
    <property type="entry name" value="UPF0234_N"/>
</dbReference>
<dbReference type="HOGENOM" id="CLU_099839_1_0_4"/>
<comment type="similarity">
    <text evidence="2 3">Belongs to the YajQ family.</text>
</comment>
<evidence type="ECO:0000256" key="1">
    <source>
        <dbReference type="ARBA" id="ARBA00022741"/>
    </source>
</evidence>
<dbReference type="NCBIfam" id="NF003819">
    <property type="entry name" value="PRK05412.1"/>
    <property type="match status" value="1"/>
</dbReference>
<dbReference type="Gene3D" id="3.30.70.990">
    <property type="entry name" value="YajQ-like, domain 2"/>
    <property type="match status" value="1"/>
</dbReference>
<dbReference type="InterPro" id="IPR035571">
    <property type="entry name" value="UPF0234-like_C"/>
</dbReference>
<dbReference type="EMBL" id="FR687359">
    <property type="protein sequence ID" value="CBW73998.1"/>
    <property type="molecule type" value="Genomic_DNA"/>
</dbReference>
<comment type="function">
    <text evidence="3">Nucleotide-binding protein.</text>
</comment>
<evidence type="ECO:0000313" key="4">
    <source>
        <dbReference type="EMBL" id="CBW73998.1"/>
    </source>
</evidence>
<dbReference type="GO" id="GO:0005829">
    <property type="term" value="C:cytosol"/>
    <property type="evidence" value="ECO:0007669"/>
    <property type="project" value="TreeGrafter"/>
</dbReference>
<evidence type="ECO:0000256" key="2">
    <source>
        <dbReference type="ARBA" id="ARBA00093450"/>
    </source>
</evidence>
<evidence type="ECO:0000256" key="3">
    <source>
        <dbReference type="HAMAP-Rule" id="MF_00632"/>
    </source>
</evidence>
<gene>
    <name evidence="4" type="ordered locus">RBRH_03324</name>
</gene>
<dbReference type="PANTHER" id="PTHR30476">
    <property type="entry name" value="UPF0234 PROTEIN YAJQ"/>
    <property type="match status" value="1"/>
</dbReference>
<dbReference type="Pfam" id="PF04461">
    <property type="entry name" value="YajQ"/>
    <property type="match status" value="1"/>
</dbReference>
<dbReference type="SUPFAM" id="SSF89963">
    <property type="entry name" value="YajQ-like"/>
    <property type="match status" value="2"/>
</dbReference>
<dbReference type="Gene3D" id="3.30.70.860">
    <property type="match status" value="1"/>
</dbReference>
<keyword evidence="1 3" id="KW-0547">Nucleotide-binding</keyword>
<accession>E5AMC1</accession>
<sequence length="171" mass="19057">MLAVLSGENAMPSFDVVVEANMVEVKNAVEQSNKEISTRFDFKGSDARVEQKERELTLFADDDFKLGQVKDVLLQKMAKRQVDVRFLDYGKIEKIGGDKVKQLVTVKKGVAGDLAKKIVKLVKDSKIKVQASIQGDAVRVSGTKRDDLQSVIAILRKEVSEAPLDFNNFRD</sequence>
<dbReference type="InterPro" id="IPR036183">
    <property type="entry name" value="YajQ-like_sf"/>
</dbReference>
<proteinExistence type="inferred from homology"/>
<dbReference type="eggNOG" id="COG1666">
    <property type="taxonomic scope" value="Bacteria"/>
</dbReference>
<dbReference type="AlphaFoldDB" id="E5AMC1"/>
<dbReference type="HAMAP" id="MF_00632">
    <property type="entry name" value="UPF0234"/>
    <property type="match status" value="1"/>
</dbReference>
<organism evidence="4 5">
    <name type="scientific">Mycetohabitans rhizoxinica (strain DSM 19002 / CIP 109453 / HKI 454)</name>
    <name type="common">Paraburkholderia rhizoxinica</name>
    <dbReference type="NCBI Taxonomy" id="882378"/>
    <lineage>
        <taxon>Bacteria</taxon>
        <taxon>Pseudomonadati</taxon>
        <taxon>Pseudomonadota</taxon>
        <taxon>Betaproteobacteria</taxon>
        <taxon>Burkholderiales</taxon>
        <taxon>Burkholderiaceae</taxon>
        <taxon>Mycetohabitans</taxon>
    </lineage>
</organism>
<evidence type="ECO:0000313" key="5">
    <source>
        <dbReference type="Proteomes" id="UP000007437"/>
    </source>
</evidence>
<protein>
    <recommendedName>
        <fullName evidence="3">Nucleotide-binding protein RBRH_03324</fullName>
    </recommendedName>
</protein>
<dbReference type="Proteomes" id="UP000007437">
    <property type="component" value="Chromosome"/>
</dbReference>
<dbReference type="CDD" id="cd11740">
    <property type="entry name" value="YajQ_like"/>
    <property type="match status" value="1"/>
</dbReference>